<dbReference type="EMBL" id="CP065668">
    <property type="protein sequence ID" value="QPS09794.1"/>
    <property type="molecule type" value="Genomic_DNA"/>
</dbReference>
<reference evidence="1 2" key="1">
    <citation type="submission" date="2020-12" db="EMBL/GenBank/DDBJ databases">
        <title>FDA dAtabase for Regulatory Grade micrObial Sequences (FDA-ARGOS): Supporting development and validation of Infectious Disease Dx tests.</title>
        <authorList>
            <person name="Sproer C."/>
            <person name="Gronow S."/>
            <person name="Severitt S."/>
            <person name="Schroder I."/>
            <person name="Tallon L."/>
            <person name="Sadzewicz L."/>
            <person name="Zhao X."/>
            <person name="Boylan J."/>
            <person name="Ott S."/>
            <person name="Bowen H."/>
            <person name="Vavikolanu K."/>
            <person name="Mehta A."/>
            <person name="Aluvathingal J."/>
            <person name="Nadendla S."/>
            <person name="Lowell S."/>
            <person name="Myers T."/>
            <person name="Yan Y."/>
            <person name="Sichtig H."/>
        </authorList>
    </citation>
    <scope>NUCLEOTIDE SEQUENCE [LARGE SCALE GENOMIC DNA]</scope>
    <source>
        <strain evidence="1 2">FDAARGOS_909</strain>
    </source>
</reference>
<dbReference type="AlphaFoldDB" id="A0A7T2S6D9"/>
<dbReference type="RefSeq" id="WP_197956580.1">
    <property type="nucleotide sequence ID" value="NZ_CP065668.1"/>
</dbReference>
<organism evidence="1 2">
    <name type="scientific">Delftia acidovorans</name>
    <name type="common">Pseudomonas acidovorans</name>
    <name type="synonym">Comamonas acidovorans</name>
    <dbReference type="NCBI Taxonomy" id="80866"/>
    <lineage>
        <taxon>Bacteria</taxon>
        <taxon>Pseudomonadati</taxon>
        <taxon>Pseudomonadota</taxon>
        <taxon>Betaproteobacteria</taxon>
        <taxon>Burkholderiales</taxon>
        <taxon>Comamonadaceae</taxon>
        <taxon>Delftia</taxon>
    </lineage>
</organism>
<accession>A0A7T2S6D9</accession>
<evidence type="ECO:0000313" key="1">
    <source>
        <dbReference type="EMBL" id="QPS09794.1"/>
    </source>
</evidence>
<name>A0A7T2S6D9_DELAC</name>
<protein>
    <submittedName>
        <fullName evidence="1">Uncharacterized protein</fullName>
    </submittedName>
</protein>
<evidence type="ECO:0000313" key="2">
    <source>
        <dbReference type="Proteomes" id="UP000594778"/>
    </source>
</evidence>
<proteinExistence type="predicted"/>
<gene>
    <name evidence="1" type="ORF">I6G66_07200</name>
</gene>
<sequence length="65" mass="7191">MKFDDWAKSLPEEIRTSLTISEAWNAGALSMLETLINLGYIGEGYAEKARNDVQDLLGGLTCRLT</sequence>
<dbReference type="Proteomes" id="UP000594778">
    <property type="component" value="Chromosome"/>
</dbReference>